<sequence>MAGPTTARRGERHGAPAGPSADSDVSEERRGSRLPRLRLPQSGAGRPGRPRRRTLIAGTVLIALLGGFGTWALYGSDWLRAEHVQVHGTDVLTEREVRAAADVPLGAPLASVDTDGITARLGDRLRRIKSVDVTRSWPDTVALTVTERQPVLVVQKGGKFIEVDDRGVRFATVGTAPRAVPRLEMDAADSPSLRRFGIPALNRAAVQVATALPDTVGKDVRVIRVRSYDSITLELTGGRRVEWGSEEHGTEKAKVLGALLKAARDARHFDVSVPSAPAASGS</sequence>
<keyword evidence="12" id="KW-1185">Reference proteome</keyword>
<dbReference type="HAMAP" id="MF_00911">
    <property type="entry name" value="FtsQ_subfam"/>
    <property type="match status" value="1"/>
</dbReference>
<comment type="function">
    <text evidence="8">Essential cell division protein.</text>
</comment>
<feature type="region of interest" description="Disordered" evidence="9">
    <location>
        <begin position="1"/>
        <end position="51"/>
    </location>
</feature>
<name>A0ABN1B5E3_9ACTN</name>
<comment type="caution">
    <text evidence="11">The sequence shown here is derived from an EMBL/GenBank/DDBJ whole genome shotgun (WGS) entry which is preliminary data.</text>
</comment>
<dbReference type="InterPro" id="IPR013685">
    <property type="entry name" value="POTRA_FtsQ_type"/>
</dbReference>
<dbReference type="InterPro" id="IPR050487">
    <property type="entry name" value="FtsQ_DivIB"/>
</dbReference>
<evidence type="ECO:0000256" key="6">
    <source>
        <dbReference type="ARBA" id="ARBA00023136"/>
    </source>
</evidence>
<evidence type="ECO:0000313" key="11">
    <source>
        <dbReference type="EMBL" id="GAA0490637.1"/>
    </source>
</evidence>
<organism evidence="11 12">
    <name type="scientific">Streptomyces olivaceiscleroticus</name>
    <dbReference type="NCBI Taxonomy" id="68245"/>
    <lineage>
        <taxon>Bacteria</taxon>
        <taxon>Bacillati</taxon>
        <taxon>Actinomycetota</taxon>
        <taxon>Actinomycetes</taxon>
        <taxon>Kitasatosporales</taxon>
        <taxon>Streptomycetaceae</taxon>
        <taxon>Streptomyces</taxon>
    </lineage>
</organism>
<keyword evidence="6 8" id="KW-0472">Membrane</keyword>
<dbReference type="GO" id="GO:0051301">
    <property type="term" value="P:cell division"/>
    <property type="evidence" value="ECO:0007669"/>
    <property type="project" value="UniProtKB-KW"/>
</dbReference>
<dbReference type="Gene3D" id="3.10.20.310">
    <property type="entry name" value="membrane protein fhac"/>
    <property type="match status" value="1"/>
</dbReference>
<evidence type="ECO:0000256" key="1">
    <source>
        <dbReference type="ARBA" id="ARBA00004370"/>
    </source>
</evidence>
<dbReference type="PANTHER" id="PTHR37820">
    <property type="entry name" value="CELL DIVISION PROTEIN DIVIB"/>
    <property type="match status" value="1"/>
</dbReference>
<evidence type="ECO:0000256" key="5">
    <source>
        <dbReference type="ARBA" id="ARBA00022989"/>
    </source>
</evidence>
<gene>
    <name evidence="8 11" type="primary">ftsQ</name>
    <name evidence="11" type="ORF">GCM10010361_64900</name>
</gene>
<evidence type="ECO:0000256" key="8">
    <source>
        <dbReference type="HAMAP-Rule" id="MF_00911"/>
    </source>
</evidence>
<protein>
    <recommendedName>
        <fullName evidence="8">Cell division protein FtsQ</fullName>
    </recommendedName>
</protein>
<dbReference type="RefSeq" id="WP_428837792.1">
    <property type="nucleotide sequence ID" value="NZ_BAAABY010000046.1"/>
</dbReference>
<evidence type="ECO:0000259" key="10">
    <source>
        <dbReference type="PROSITE" id="PS51779"/>
    </source>
</evidence>
<dbReference type="InterPro" id="IPR026579">
    <property type="entry name" value="FtsQ"/>
</dbReference>
<keyword evidence="5 8" id="KW-1133">Transmembrane helix</keyword>
<evidence type="ECO:0000256" key="9">
    <source>
        <dbReference type="SAM" id="MobiDB-lite"/>
    </source>
</evidence>
<reference evidence="11 12" key="1">
    <citation type="journal article" date="2019" name="Int. J. Syst. Evol. Microbiol.">
        <title>The Global Catalogue of Microorganisms (GCM) 10K type strain sequencing project: providing services to taxonomists for standard genome sequencing and annotation.</title>
        <authorList>
            <consortium name="The Broad Institute Genomics Platform"/>
            <consortium name="The Broad Institute Genome Sequencing Center for Infectious Disease"/>
            <person name="Wu L."/>
            <person name="Ma J."/>
        </authorList>
    </citation>
    <scope>NUCLEOTIDE SEQUENCE [LARGE SCALE GENOMIC DNA]</scope>
    <source>
        <strain evidence="11 12">JCM 4805</strain>
    </source>
</reference>
<evidence type="ECO:0000256" key="2">
    <source>
        <dbReference type="ARBA" id="ARBA00022475"/>
    </source>
</evidence>
<dbReference type="EMBL" id="BAAABY010000046">
    <property type="protein sequence ID" value="GAA0490637.1"/>
    <property type="molecule type" value="Genomic_DNA"/>
</dbReference>
<keyword evidence="7 8" id="KW-0131">Cell cycle</keyword>
<keyword evidence="4 8" id="KW-0812">Transmembrane</keyword>
<evidence type="ECO:0000256" key="7">
    <source>
        <dbReference type="ARBA" id="ARBA00023306"/>
    </source>
</evidence>
<dbReference type="Pfam" id="PF08478">
    <property type="entry name" value="POTRA_1"/>
    <property type="match status" value="1"/>
</dbReference>
<evidence type="ECO:0000256" key="4">
    <source>
        <dbReference type="ARBA" id="ARBA00022692"/>
    </source>
</evidence>
<dbReference type="PANTHER" id="PTHR37820:SF1">
    <property type="entry name" value="CELL DIVISION PROTEIN FTSQ"/>
    <property type="match status" value="1"/>
</dbReference>
<feature type="transmembrane region" description="Helical" evidence="8">
    <location>
        <begin position="55"/>
        <end position="74"/>
    </location>
</feature>
<dbReference type="InterPro" id="IPR005548">
    <property type="entry name" value="Cell_div_FtsQ/DivIB_C"/>
</dbReference>
<comment type="similarity">
    <text evidence="8">Belongs to the FtsQ/DivIB family. FtsQ subfamily.</text>
</comment>
<comment type="subcellular location">
    <subcellularLocation>
        <location evidence="8">Cell membrane</location>
        <topology evidence="8">Single-pass type II membrane protein</topology>
    </subcellularLocation>
    <subcellularLocation>
        <location evidence="1">Membrane</location>
    </subcellularLocation>
    <text evidence="8">Localizes to the division septum.</text>
</comment>
<keyword evidence="2 8" id="KW-1003">Cell membrane</keyword>
<dbReference type="InterPro" id="IPR034746">
    <property type="entry name" value="POTRA"/>
</dbReference>
<keyword evidence="3 8" id="KW-0132">Cell division</keyword>
<proteinExistence type="inferred from homology"/>
<evidence type="ECO:0000256" key="3">
    <source>
        <dbReference type="ARBA" id="ARBA00022618"/>
    </source>
</evidence>
<dbReference type="Proteomes" id="UP001500909">
    <property type="component" value="Unassembled WGS sequence"/>
</dbReference>
<dbReference type="PROSITE" id="PS51779">
    <property type="entry name" value="POTRA"/>
    <property type="match status" value="1"/>
</dbReference>
<accession>A0ABN1B5E3</accession>
<evidence type="ECO:0000313" key="12">
    <source>
        <dbReference type="Proteomes" id="UP001500909"/>
    </source>
</evidence>
<feature type="domain" description="POTRA" evidence="10">
    <location>
        <begin position="79"/>
        <end position="148"/>
    </location>
</feature>
<dbReference type="Pfam" id="PF03799">
    <property type="entry name" value="FtsQ_DivIB_C"/>
    <property type="match status" value="1"/>
</dbReference>